<dbReference type="AlphaFoldDB" id="A0A5J9VVD3"/>
<evidence type="ECO:0000256" key="1">
    <source>
        <dbReference type="ARBA" id="ARBA00022723"/>
    </source>
</evidence>
<keyword evidence="1" id="KW-0479">Metal-binding</keyword>
<dbReference type="InterPro" id="IPR013083">
    <property type="entry name" value="Znf_RING/FYVE/PHD"/>
</dbReference>
<dbReference type="GO" id="GO:0004842">
    <property type="term" value="F:ubiquitin-protein transferase activity"/>
    <property type="evidence" value="ECO:0007669"/>
    <property type="project" value="TreeGrafter"/>
</dbReference>
<organism evidence="7 8">
    <name type="scientific">Eragrostis curvula</name>
    <name type="common">weeping love grass</name>
    <dbReference type="NCBI Taxonomy" id="38414"/>
    <lineage>
        <taxon>Eukaryota</taxon>
        <taxon>Viridiplantae</taxon>
        <taxon>Streptophyta</taxon>
        <taxon>Embryophyta</taxon>
        <taxon>Tracheophyta</taxon>
        <taxon>Spermatophyta</taxon>
        <taxon>Magnoliopsida</taxon>
        <taxon>Liliopsida</taxon>
        <taxon>Poales</taxon>
        <taxon>Poaceae</taxon>
        <taxon>PACMAD clade</taxon>
        <taxon>Chloridoideae</taxon>
        <taxon>Eragrostideae</taxon>
        <taxon>Eragrostidinae</taxon>
        <taxon>Eragrostis</taxon>
    </lineage>
</organism>
<dbReference type="SUPFAM" id="SSF57850">
    <property type="entry name" value="RING/U-box"/>
    <property type="match status" value="1"/>
</dbReference>
<evidence type="ECO:0000256" key="5">
    <source>
        <dbReference type="SAM" id="MobiDB-lite"/>
    </source>
</evidence>
<proteinExistence type="predicted"/>
<accession>A0A5J9VVD3</accession>
<dbReference type="EMBL" id="RWGY01000007">
    <property type="protein sequence ID" value="TVU39673.1"/>
    <property type="molecule type" value="Genomic_DNA"/>
</dbReference>
<feature type="domain" description="RING-type" evidence="6">
    <location>
        <begin position="213"/>
        <end position="248"/>
    </location>
</feature>
<protein>
    <recommendedName>
        <fullName evidence="6">RING-type domain-containing protein</fullName>
    </recommendedName>
</protein>
<sequence>MFSSPFGPSFLPTRSPSAHGRRGSSSRMAALRRPASSFRSPTPPPPTADPASPLPPQAKAVVIISANYMLTAAFYNDTEIRESARADHFLDFDGSKVPADIFLSILTKNATLLNLVESTITDALMQKNDEIAGLLLEMQQMQEILSTTEHQREAWKQLALEAYEMNQSFVLQSGMQGTNSHASSNELDSTCSGNQALNMDRSAVETTEPNLKCKLCNADVASMLILPCQHLCACKSCGVQLLTCPVCNMPKVDAIEVRFG</sequence>
<dbReference type="Proteomes" id="UP000324897">
    <property type="component" value="Chromosome 4"/>
</dbReference>
<dbReference type="PANTHER" id="PTHR42647">
    <property type="entry name" value="SBP (S-RIBONUCLEASE BINDING PROTEIN) FAMILY PROTEIN"/>
    <property type="match status" value="1"/>
</dbReference>
<gene>
    <name evidence="7" type="ORF">EJB05_13105</name>
</gene>
<dbReference type="PROSITE" id="PS50089">
    <property type="entry name" value="ZF_RING_2"/>
    <property type="match status" value="1"/>
</dbReference>
<evidence type="ECO:0000313" key="7">
    <source>
        <dbReference type="EMBL" id="TVU39673.1"/>
    </source>
</evidence>
<comment type="caution">
    <text evidence="7">The sequence shown here is derived from an EMBL/GenBank/DDBJ whole genome shotgun (WGS) entry which is preliminary data.</text>
</comment>
<evidence type="ECO:0000313" key="8">
    <source>
        <dbReference type="Proteomes" id="UP000324897"/>
    </source>
</evidence>
<feature type="region of interest" description="Disordered" evidence="5">
    <location>
        <begin position="1"/>
        <end position="55"/>
    </location>
</feature>
<keyword evidence="3" id="KW-0862">Zinc</keyword>
<feature type="compositionally biased region" description="Pro residues" evidence="5">
    <location>
        <begin position="41"/>
        <end position="55"/>
    </location>
</feature>
<evidence type="ECO:0000259" key="6">
    <source>
        <dbReference type="PROSITE" id="PS50089"/>
    </source>
</evidence>
<dbReference type="InterPro" id="IPR001841">
    <property type="entry name" value="Znf_RING"/>
</dbReference>
<dbReference type="OrthoDB" id="1711136at2759"/>
<keyword evidence="2 4" id="KW-0863">Zinc-finger</keyword>
<keyword evidence="8" id="KW-1185">Reference proteome</keyword>
<dbReference type="Gramene" id="TVU39673">
    <property type="protein sequence ID" value="TVU39673"/>
    <property type="gene ID" value="EJB05_13105"/>
</dbReference>
<evidence type="ECO:0000256" key="4">
    <source>
        <dbReference type="PROSITE-ProRule" id="PRU00175"/>
    </source>
</evidence>
<evidence type="ECO:0000256" key="2">
    <source>
        <dbReference type="ARBA" id="ARBA00022771"/>
    </source>
</evidence>
<reference evidence="7 8" key="1">
    <citation type="journal article" date="2019" name="Sci. Rep.">
        <title>A high-quality genome of Eragrostis curvula grass provides insights into Poaceae evolution and supports new strategies to enhance forage quality.</title>
        <authorList>
            <person name="Carballo J."/>
            <person name="Santos B.A.C.M."/>
            <person name="Zappacosta D."/>
            <person name="Garbus I."/>
            <person name="Selva J.P."/>
            <person name="Gallo C.A."/>
            <person name="Diaz A."/>
            <person name="Albertini E."/>
            <person name="Caccamo M."/>
            <person name="Echenique V."/>
        </authorList>
    </citation>
    <scope>NUCLEOTIDE SEQUENCE [LARGE SCALE GENOMIC DNA]</scope>
    <source>
        <strain evidence="8">cv. Victoria</strain>
        <tissue evidence="7">Leaf</tissue>
    </source>
</reference>
<dbReference type="Gene3D" id="3.30.40.10">
    <property type="entry name" value="Zinc/RING finger domain, C3HC4 (zinc finger)"/>
    <property type="match status" value="1"/>
</dbReference>
<evidence type="ECO:0000256" key="3">
    <source>
        <dbReference type="ARBA" id="ARBA00022833"/>
    </source>
</evidence>
<dbReference type="GO" id="GO:0008270">
    <property type="term" value="F:zinc ion binding"/>
    <property type="evidence" value="ECO:0007669"/>
    <property type="project" value="UniProtKB-KW"/>
</dbReference>
<name>A0A5J9VVD3_9POAL</name>
<dbReference type="Pfam" id="PF13920">
    <property type="entry name" value="zf-C3HC4_3"/>
    <property type="match status" value="1"/>
</dbReference>
<dbReference type="PANTHER" id="PTHR42647:SF22">
    <property type="entry name" value="BOI-RELATED E3 UBIQUITIN-PROTEIN LIGASE 2-RELATED"/>
    <property type="match status" value="1"/>
</dbReference>